<dbReference type="Pfam" id="PF02838">
    <property type="entry name" value="Glyco_hydro_20b"/>
    <property type="match status" value="1"/>
</dbReference>
<name>A0A266Q6R0_9GAMM</name>
<dbReference type="SUPFAM" id="SSF81296">
    <property type="entry name" value="E set domains"/>
    <property type="match status" value="1"/>
</dbReference>
<dbReference type="InterPro" id="IPR008965">
    <property type="entry name" value="CBM2/CBM3_carb-bd_dom_sf"/>
</dbReference>
<dbReference type="InterPro" id="IPR015883">
    <property type="entry name" value="Glyco_hydro_20_cat"/>
</dbReference>
<dbReference type="SUPFAM" id="SSF49384">
    <property type="entry name" value="Carbohydrate-binding domain"/>
    <property type="match status" value="1"/>
</dbReference>
<evidence type="ECO:0000256" key="3">
    <source>
        <dbReference type="ARBA" id="ARBA00012663"/>
    </source>
</evidence>
<comment type="caution">
    <text evidence="11">The sequence shown here is derived from an EMBL/GenBank/DDBJ whole genome shotgun (WGS) entry which is preliminary data.</text>
</comment>
<dbReference type="InterPro" id="IPR017853">
    <property type="entry name" value="GH"/>
</dbReference>
<dbReference type="GO" id="GO:0030203">
    <property type="term" value="P:glycosaminoglycan metabolic process"/>
    <property type="evidence" value="ECO:0007669"/>
    <property type="project" value="TreeGrafter"/>
</dbReference>
<evidence type="ECO:0000256" key="1">
    <source>
        <dbReference type="ARBA" id="ARBA00001231"/>
    </source>
</evidence>
<sequence length="857" mass="95597">MFKQYILSKIMLCLCLALSAGQVFANLSANDLKKFGDKAELRFATVSNFGQEGTFDAQVTVNNHSVIALPKGKANWKIYIHSVKRILSTSSTELTFKRLQGDLYEIAPTDAFQGLMPGKTLGFPYKARGHIVSYSDFMPRAFIANTAGEYAVFANTDTEDLTQFIDPFTRPEQLLRFDTPKDLYSVVTTTSRYESNLAVNLSDATAEKAKIVPTPKTVTYSKGSANINHEWNIIEVGGLAFEADYLQQRLRDSGLLLNKGIKNSSHKNRFIELTIDKKIAKTEAYELNITSEKVVISAASPAGVFYGVQSFLSLLPAEKSATQKIPALRVFDEPRAGWRGMHYDLARNFHGKDAVMELIEQMGRYKLNKLHLHLTEDEGWRIEIPGLPELTGVGAFRCFDLTETRCLMPQLGSGPDKASAGNGYLTAADFTEIIKYAAQRHIDVIPEIDMPGHSRAAIKSMEARYKKLITEGKKEDAGRYLLSDPKDQSQYLTVQSYSDNSVNVCLPSTYAFIEKVTYELQQMYRKAGQKLTVFHMGGDEVGVGSWTQSPACNELFANSENGVSGVADLKPYFVQRIAEITNKRGLDLMGWEDGLMYDPNNTFNREQLVNKRVIANAWDNIWEAGVADRAHRLANNGYDVVISGATHLYFDHPHEPHANERGYHWATRYIDIAKVFGFMPDNLYANADRTFIGGEISNLNALVGRILPPLEKPEHVLGMQGQVWTETIRTKSQLQTMIFPRVIALAERAWFKASWEGDPVNTQARDAEWKTFAATLVTKELPKLEQSGLAFYLPPPGAIRIDNTLKANTSLPGLTIEFSSDGGKSWSPYQQNTSIDDGAIHLRSRLNSVVSATAILH</sequence>
<feature type="domain" description="Chitobiase/beta-hexosaminidases N-terminal" evidence="10">
    <location>
        <begin position="37"/>
        <end position="191"/>
    </location>
</feature>
<evidence type="ECO:0000256" key="8">
    <source>
        <dbReference type="PIRSR" id="PIRSR625705-1"/>
    </source>
</evidence>
<dbReference type="InterPro" id="IPR013783">
    <property type="entry name" value="Ig-like_fold"/>
</dbReference>
<proteinExistence type="inferred from homology"/>
<dbReference type="Gene3D" id="2.60.40.290">
    <property type="match status" value="1"/>
</dbReference>
<keyword evidence="12" id="KW-1185">Reference proteome</keyword>
<dbReference type="PANTHER" id="PTHR22600:SF57">
    <property type="entry name" value="BETA-N-ACETYLHEXOSAMINIDASE"/>
    <property type="match status" value="1"/>
</dbReference>
<keyword evidence="5" id="KW-0326">Glycosidase</keyword>
<organism evidence="11 12">
    <name type="scientific">Cellvibrio mixtus</name>
    <dbReference type="NCBI Taxonomy" id="39650"/>
    <lineage>
        <taxon>Bacteria</taxon>
        <taxon>Pseudomonadati</taxon>
        <taxon>Pseudomonadota</taxon>
        <taxon>Gammaproteobacteria</taxon>
        <taxon>Cellvibrionales</taxon>
        <taxon>Cellvibrionaceae</taxon>
        <taxon>Cellvibrio</taxon>
    </lineage>
</organism>
<dbReference type="InterPro" id="IPR029018">
    <property type="entry name" value="Hex-like_dom2"/>
</dbReference>
<evidence type="ECO:0000256" key="4">
    <source>
        <dbReference type="ARBA" id="ARBA00022801"/>
    </source>
</evidence>
<dbReference type="SUPFAM" id="SSF55545">
    <property type="entry name" value="beta-N-acetylhexosaminidase-like domain"/>
    <property type="match status" value="1"/>
</dbReference>
<dbReference type="InterPro" id="IPR004867">
    <property type="entry name" value="CHB_C_dom"/>
</dbReference>
<evidence type="ECO:0000313" key="12">
    <source>
        <dbReference type="Proteomes" id="UP000216101"/>
    </source>
</evidence>
<dbReference type="GO" id="GO:0030247">
    <property type="term" value="F:polysaccharide binding"/>
    <property type="evidence" value="ECO:0007669"/>
    <property type="project" value="InterPro"/>
</dbReference>
<feature type="active site" description="Proton donor" evidence="8">
    <location>
        <position position="540"/>
    </location>
</feature>
<dbReference type="CDD" id="cd02847">
    <property type="entry name" value="E_set_Chitobiase_C"/>
    <property type="match status" value="1"/>
</dbReference>
<keyword evidence="9" id="KW-0732">Signal</keyword>
<dbReference type="Proteomes" id="UP000216101">
    <property type="component" value="Unassembled WGS sequence"/>
</dbReference>
<dbReference type="Gene3D" id="3.20.20.80">
    <property type="entry name" value="Glycosidases"/>
    <property type="match status" value="1"/>
</dbReference>
<evidence type="ECO:0000256" key="5">
    <source>
        <dbReference type="ARBA" id="ARBA00023295"/>
    </source>
</evidence>
<dbReference type="RefSeq" id="WP_094983438.1">
    <property type="nucleotide sequence ID" value="NZ_NHNI01000001.1"/>
</dbReference>
<keyword evidence="4" id="KW-0378">Hydrolase</keyword>
<dbReference type="Pfam" id="PF03174">
    <property type="entry name" value="CHB_HEX_C"/>
    <property type="match status" value="1"/>
</dbReference>
<dbReference type="SUPFAM" id="SSF51445">
    <property type="entry name" value="(Trans)glycosidases"/>
    <property type="match status" value="1"/>
</dbReference>
<comment type="catalytic activity">
    <reaction evidence="1">
        <text>Hydrolysis of terminal non-reducing N-acetyl-D-hexosamine residues in N-acetyl-beta-D-hexosaminides.</text>
        <dbReference type="EC" id="3.2.1.52"/>
    </reaction>
</comment>
<dbReference type="InterPro" id="IPR004866">
    <property type="entry name" value="CHB/HEX_N_dom"/>
</dbReference>
<evidence type="ECO:0000256" key="7">
    <source>
        <dbReference type="ARBA" id="ARBA00033000"/>
    </source>
</evidence>
<dbReference type="InterPro" id="IPR014756">
    <property type="entry name" value="Ig_E-set"/>
</dbReference>
<dbReference type="InterPro" id="IPR012291">
    <property type="entry name" value="CBM2_carb-bd_dom_sf"/>
</dbReference>
<gene>
    <name evidence="11" type="ORF">CBP51_00450</name>
</gene>
<comment type="similarity">
    <text evidence="2">Belongs to the glycosyl hydrolase 20 family.</text>
</comment>
<dbReference type="SMART" id="SM01081">
    <property type="entry name" value="CHB_HEX"/>
    <property type="match status" value="1"/>
</dbReference>
<dbReference type="PRINTS" id="PR00738">
    <property type="entry name" value="GLHYDRLASE20"/>
</dbReference>
<evidence type="ECO:0000256" key="9">
    <source>
        <dbReference type="SAM" id="SignalP"/>
    </source>
</evidence>
<evidence type="ECO:0000256" key="6">
    <source>
        <dbReference type="ARBA" id="ARBA00030512"/>
    </source>
</evidence>
<dbReference type="Pfam" id="PF03173">
    <property type="entry name" value="CHB_HEX"/>
    <property type="match status" value="1"/>
</dbReference>
<dbReference type="AlphaFoldDB" id="A0A266Q6R0"/>
<accession>A0A266Q6R0</accession>
<dbReference type="PANTHER" id="PTHR22600">
    <property type="entry name" value="BETA-HEXOSAMINIDASE"/>
    <property type="match status" value="1"/>
</dbReference>
<dbReference type="EMBL" id="NHNI01000001">
    <property type="protein sequence ID" value="OZY85558.1"/>
    <property type="molecule type" value="Genomic_DNA"/>
</dbReference>
<dbReference type="CDD" id="cd06569">
    <property type="entry name" value="GH20_Sm-chitobiase-like"/>
    <property type="match status" value="1"/>
</dbReference>
<evidence type="ECO:0000313" key="11">
    <source>
        <dbReference type="EMBL" id="OZY85558.1"/>
    </source>
</evidence>
<dbReference type="Gene3D" id="2.60.40.10">
    <property type="entry name" value="Immunoglobulins"/>
    <property type="match status" value="1"/>
</dbReference>
<feature type="chain" id="PRO_5013034903" description="beta-N-acetylhexosaminidase" evidence="9">
    <location>
        <begin position="26"/>
        <end position="857"/>
    </location>
</feature>
<dbReference type="Pfam" id="PF00728">
    <property type="entry name" value="Glyco_hydro_20"/>
    <property type="match status" value="1"/>
</dbReference>
<dbReference type="GO" id="GO:0005975">
    <property type="term" value="P:carbohydrate metabolic process"/>
    <property type="evidence" value="ECO:0007669"/>
    <property type="project" value="InterPro"/>
</dbReference>
<dbReference type="InterPro" id="IPR015882">
    <property type="entry name" value="HEX_bac_N"/>
</dbReference>
<evidence type="ECO:0000256" key="2">
    <source>
        <dbReference type="ARBA" id="ARBA00006285"/>
    </source>
</evidence>
<dbReference type="GO" id="GO:0004563">
    <property type="term" value="F:beta-N-acetylhexosaminidase activity"/>
    <property type="evidence" value="ECO:0007669"/>
    <property type="project" value="UniProtKB-EC"/>
</dbReference>
<dbReference type="STRING" id="1209072.GCA_000766945_00191"/>
<dbReference type="Gene3D" id="3.30.379.10">
    <property type="entry name" value="Chitobiase/beta-hexosaminidase domain 2-like"/>
    <property type="match status" value="1"/>
</dbReference>
<protein>
    <recommendedName>
        <fullName evidence="3">beta-N-acetylhexosaminidase</fullName>
        <ecNumber evidence="3">3.2.1.52</ecNumber>
    </recommendedName>
    <alternativeName>
        <fullName evidence="6">Beta-N-acetylhexosaminidase</fullName>
    </alternativeName>
    <alternativeName>
        <fullName evidence="7">N-acetyl-beta-glucosaminidase</fullName>
    </alternativeName>
</protein>
<dbReference type="InterPro" id="IPR025705">
    <property type="entry name" value="Beta_hexosaminidase_sua/sub"/>
</dbReference>
<dbReference type="EC" id="3.2.1.52" evidence="3"/>
<evidence type="ECO:0000259" key="10">
    <source>
        <dbReference type="SMART" id="SM01081"/>
    </source>
</evidence>
<reference evidence="12" key="1">
    <citation type="submission" date="2017-05" db="EMBL/GenBank/DDBJ databases">
        <authorList>
            <person name="Barney B.M."/>
        </authorList>
    </citation>
    <scope>NUCLEOTIDE SEQUENCE [LARGE SCALE GENOMIC DNA]</scope>
    <source>
        <strain evidence="12">PSBB022</strain>
    </source>
</reference>
<dbReference type="GO" id="GO:0016020">
    <property type="term" value="C:membrane"/>
    <property type="evidence" value="ECO:0007669"/>
    <property type="project" value="TreeGrafter"/>
</dbReference>
<feature type="signal peptide" evidence="9">
    <location>
        <begin position="1"/>
        <end position="25"/>
    </location>
</feature>